<evidence type="ECO:0000313" key="2">
    <source>
        <dbReference type="Proteomes" id="UP000321638"/>
    </source>
</evidence>
<accession>A0A5C8PFN2</accession>
<comment type="caution">
    <text evidence="1">The sequence shown here is derived from an EMBL/GenBank/DDBJ whole genome shotgun (WGS) entry which is preliminary data.</text>
</comment>
<proteinExistence type="predicted"/>
<sequence>MPARIDVASAREPLSPDAASLLLWRTVLTGAVDAEAVDPPTADMVRMLARRLTARCSAGWAASLLAPLTPLLGGPVIDPAAAAASVLLSRLTLAAQVTALRRMTEAGLHPIVLKGLANAHRIYDTPTPRVLGDLDVLLPRAEIGAAIDVFTPLGYRFGSARRTRWGFVSDASYVPFHSPDGVTNIDLHVQPDAWPLPLGLAADDVRAGARTLTIADGVVRMPCDEHVLLICLSNIAKDRFDWRCMSKAIDVARLLVRHGQALDWREIEDRAARARLRRPLDALLALLTALGLPAALVPRTVMAPRGLAGRTWRRIVADWRSVFAGELSGGDLLWRDLTLAQTPATFARFNWWRVKGLVRPADGVPPEARARGLA</sequence>
<name>A0A5C8PFN2_9HYPH</name>
<dbReference type="EMBL" id="VDUZ01000034">
    <property type="protein sequence ID" value="TXL72314.1"/>
    <property type="molecule type" value="Genomic_DNA"/>
</dbReference>
<organism evidence="1 2">
    <name type="scientific">Vineibacter terrae</name>
    <dbReference type="NCBI Taxonomy" id="2586908"/>
    <lineage>
        <taxon>Bacteria</taxon>
        <taxon>Pseudomonadati</taxon>
        <taxon>Pseudomonadota</taxon>
        <taxon>Alphaproteobacteria</taxon>
        <taxon>Hyphomicrobiales</taxon>
        <taxon>Vineibacter</taxon>
    </lineage>
</organism>
<reference evidence="1 2" key="1">
    <citation type="submission" date="2019-06" db="EMBL/GenBank/DDBJ databases">
        <title>New taxonomy in bacterial strain CC-CFT640, isolated from vineyard.</title>
        <authorList>
            <person name="Lin S.-Y."/>
            <person name="Tsai C.-F."/>
            <person name="Young C.-C."/>
        </authorList>
    </citation>
    <scope>NUCLEOTIDE SEQUENCE [LARGE SCALE GENOMIC DNA]</scope>
    <source>
        <strain evidence="1 2">CC-CFT640</strain>
    </source>
</reference>
<dbReference type="Pfam" id="PF14907">
    <property type="entry name" value="NTP_transf_5"/>
    <property type="match status" value="1"/>
</dbReference>
<dbReference type="RefSeq" id="WP_147849936.1">
    <property type="nucleotide sequence ID" value="NZ_VDUZ01000034.1"/>
</dbReference>
<dbReference type="Proteomes" id="UP000321638">
    <property type="component" value="Unassembled WGS sequence"/>
</dbReference>
<dbReference type="OrthoDB" id="184671at2"/>
<protein>
    <submittedName>
        <fullName evidence="1">Nucleotidyltransferase family protein</fullName>
    </submittedName>
</protein>
<gene>
    <name evidence="1" type="ORF">FHP25_26145</name>
</gene>
<dbReference type="AlphaFoldDB" id="A0A5C8PFN2"/>
<dbReference type="GO" id="GO:0016740">
    <property type="term" value="F:transferase activity"/>
    <property type="evidence" value="ECO:0007669"/>
    <property type="project" value="UniProtKB-KW"/>
</dbReference>
<dbReference type="InterPro" id="IPR039498">
    <property type="entry name" value="NTP_transf_5"/>
</dbReference>
<keyword evidence="2" id="KW-1185">Reference proteome</keyword>
<evidence type="ECO:0000313" key="1">
    <source>
        <dbReference type="EMBL" id="TXL72314.1"/>
    </source>
</evidence>
<keyword evidence="1" id="KW-0808">Transferase</keyword>